<reference evidence="1 2" key="2">
    <citation type="journal article" date="2022" name="Mol. Ecol. Resour.">
        <title>The genomes of chicory, endive, great burdock and yacon provide insights into Asteraceae paleo-polyploidization history and plant inulin production.</title>
        <authorList>
            <person name="Fan W."/>
            <person name="Wang S."/>
            <person name="Wang H."/>
            <person name="Wang A."/>
            <person name="Jiang F."/>
            <person name="Liu H."/>
            <person name="Zhao H."/>
            <person name="Xu D."/>
            <person name="Zhang Y."/>
        </authorList>
    </citation>
    <scope>NUCLEOTIDE SEQUENCE [LARGE SCALE GENOMIC DNA]</scope>
    <source>
        <strain evidence="2">cv. Niubang</strain>
    </source>
</reference>
<evidence type="ECO:0000313" key="1">
    <source>
        <dbReference type="EMBL" id="KAI3707203.1"/>
    </source>
</evidence>
<comment type="caution">
    <text evidence="1">The sequence shown here is derived from an EMBL/GenBank/DDBJ whole genome shotgun (WGS) entry which is preliminary data.</text>
</comment>
<name>A0ACB9ABI4_ARCLA</name>
<gene>
    <name evidence="1" type="ORF">L6452_25519</name>
</gene>
<dbReference type="EMBL" id="CM042054">
    <property type="protein sequence ID" value="KAI3707203.1"/>
    <property type="molecule type" value="Genomic_DNA"/>
</dbReference>
<reference evidence="2" key="1">
    <citation type="journal article" date="2022" name="Mol. Ecol. Resour.">
        <title>The genomes of chicory, endive, great burdock and yacon provide insights into Asteraceae palaeo-polyploidization history and plant inulin production.</title>
        <authorList>
            <person name="Fan W."/>
            <person name="Wang S."/>
            <person name="Wang H."/>
            <person name="Wang A."/>
            <person name="Jiang F."/>
            <person name="Liu H."/>
            <person name="Zhao H."/>
            <person name="Xu D."/>
            <person name="Zhang Y."/>
        </authorList>
    </citation>
    <scope>NUCLEOTIDE SEQUENCE [LARGE SCALE GENOMIC DNA]</scope>
    <source>
        <strain evidence="2">cv. Niubang</strain>
    </source>
</reference>
<evidence type="ECO:0000313" key="2">
    <source>
        <dbReference type="Proteomes" id="UP001055879"/>
    </source>
</evidence>
<organism evidence="1 2">
    <name type="scientific">Arctium lappa</name>
    <name type="common">Greater burdock</name>
    <name type="synonym">Lappa major</name>
    <dbReference type="NCBI Taxonomy" id="4217"/>
    <lineage>
        <taxon>Eukaryota</taxon>
        <taxon>Viridiplantae</taxon>
        <taxon>Streptophyta</taxon>
        <taxon>Embryophyta</taxon>
        <taxon>Tracheophyta</taxon>
        <taxon>Spermatophyta</taxon>
        <taxon>Magnoliopsida</taxon>
        <taxon>eudicotyledons</taxon>
        <taxon>Gunneridae</taxon>
        <taxon>Pentapetalae</taxon>
        <taxon>asterids</taxon>
        <taxon>campanulids</taxon>
        <taxon>Asterales</taxon>
        <taxon>Asteraceae</taxon>
        <taxon>Carduoideae</taxon>
        <taxon>Cardueae</taxon>
        <taxon>Arctiinae</taxon>
        <taxon>Arctium</taxon>
    </lineage>
</organism>
<dbReference type="Proteomes" id="UP001055879">
    <property type="component" value="Linkage Group LG08"/>
</dbReference>
<accession>A0ACB9ABI4</accession>
<keyword evidence="2" id="KW-1185">Reference proteome</keyword>
<protein>
    <submittedName>
        <fullName evidence="1">Uncharacterized protein</fullName>
    </submittedName>
</protein>
<proteinExistence type="predicted"/>
<sequence>MNISSPTTKRSWRRSSCWSSCIFWVGRKKLSCVNFVKADVQTIYLSNGRFRLRKLVMSLLKKKKGV</sequence>